<keyword evidence="5" id="KW-0472">Membrane</keyword>
<dbReference type="Proteomes" id="UP000268093">
    <property type="component" value="Unassembled WGS sequence"/>
</dbReference>
<dbReference type="GO" id="GO:0000045">
    <property type="term" value="P:autophagosome assembly"/>
    <property type="evidence" value="ECO:0007669"/>
    <property type="project" value="TreeGrafter"/>
</dbReference>
<evidence type="ECO:0000313" key="8">
    <source>
        <dbReference type="EMBL" id="RUP26231.1"/>
    </source>
</evidence>
<dbReference type="PANTHER" id="PTHR28005">
    <property type="entry name" value="AUTOPHAGY-RELATED PROTEIN 17"/>
    <property type="match status" value="1"/>
</dbReference>
<dbReference type="AlphaFoldDB" id="A0A433BJ24"/>
<evidence type="ECO:0000259" key="7">
    <source>
        <dbReference type="Pfam" id="PF04108"/>
    </source>
</evidence>
<dbReference type="PANTHER" id="PTHR28005:SF1">
    <property type="entry name" value="AUTOPHAGY-RELATED PROTEIN 17"/>
    <property type="match status" value="1"/>
</dbReference>
<keyword evidence="4 6" id="KW-0072">Autophagy</keyword>
<protein>
    <recommendedName>
        <fullName evidence="2 6">Autophagy-related protein 17</fullName>
    </recommendedName>
</protein>
<evidence type="ECO:0000256" key="6">
    <source>
        <dbReference type="RuleBase" id="RU368080"/>
    </source>
</evidence>
<comment type="similarity">
    <text evidence="1 6">Belongs to the ATG17 family.</text>
</comment>
<comment type="caution">
    <text evidence="8">The sequence shown here is derived from an EMBL/GenBank/DDBJ whole genome shotgun (WGS) entry which is preliminary data.</text>
</comment>
<evidence type="ECO:0000256" key="5">
    <source>
        <dbReference type="ARBA" id="ARBA00023136"/>
    </source>
</evidence>
<dbReference type="OrthoDB" id="1937984at2759"/>
<name>A0A433BJ24_9FUNG</name>
<keyword evidence="3 6" id="KW-0963">Cytoplasm</keyword>
<dbReference type="GO" id="GO:0034045">
    <property type="term" value="C:phagophore assembly site membrane"/>
    <property type="evidence" value="ECO:0007669"/>
    <property type="project" value="UniProtKB-SubCell"/>
</dbReference>
<dbReference type="GO" id="GO:0034727">
    <property type="term" value="P:piecemeal microautophagy of the nucleus"/>
    <property type="evidence" value="ECO:0007669"/>
    <property type="project" value="TreeGrafter"/>
</dbReference>
<dbReference type="InterPro" id="IPR007240">
    <property type="entry name" value="Atg17"/>
</dbReference>
<dbReference type="GO" id="GO:0030295">
    <property type="term" value="F:protein kinase activator activity"/>
    <property type="evidence" value="ECO:0007669"/>
    <property type="project" value="TreeGrafter"/>
</dbReference>
<dbReference type="InterPro" id="IPR045326">
    <property type="entry name" value="ATG17-like_dom"/>
</dbReference>
<evidence type="ECO:0000256" key="4">
    <source>
        <dbReference type="ARBA" id="ARBA00023006"/>
    </source>
</evidence>
<comment type="function">
    <text evidence="6">Autophagy-specific protein that functions in response to autophagy-inducing signals as a scaffold to recruit other ATG proteins to organize preautophagosomal structure (PAS) formation. Modulates the timing and magnitude of the autophagy response, such as the size of the sequestering vesicles. Plays particularly a role in pexophagy and nucleophagy.</text>
</comment>
<dbReference type="EMBL" id="RBNI01013728">
    <property type="protein sequence ID" value="RUP26231.1"/>
    <property type="molecule type" value="Genomic_DNA"/>
</dbReference>
<dbReference type="GO" id="GO:1990316">
    <property type="term" value="C:Atg1/ULK1 kinase complex"/>
    <property type="evidence" value="ECO:0007669"/>
    <property type="project" value="TreeGrafter"/>
</dbReference>
<sequence>MEQNLIDILIISKKGVQFSETLCSKASTVIQDGRADIEQLERTWAKLRFLANKATVQIRTVDSVAAYVDTIAAGLAEYCKSKHADLSDLSAELVHTFHSLRTRKVDEELLRNNLALIADDAARASAESRSDDSSHNPSSSTAAAANQDLKSTLFDYIDDQGVLELERQARTEIADVENLRSNLQSIYHSLIARIESFEHLLAPAFDPVFDQSAAAFARDQCVVQERETTAMADYLLSLTKHYDQVSHALELYQSQPESYSEFPMDISGKVIG</sequence>
<gene>
    <name evidence="8" type="ORF">BC936DRAFT_138791</name>
</gene>
<organism evidence="8 9">
    <name type="scientific">Jimgerdemannia flammicorona</name>
    <dbReference type="NCBI Taxonomy" id="994334"/>
    <lineage>
        <taxon>Eukaryota</taxon>
        <taxon>Fungi</taxon>
        <taxon>Fungi incertae sedis</taxon>
        <taxon>Mucoromycota</taxon>
        <taxon>Mucoromycotina</taxon>
        <taxon>Endogonomycetes</taxon>
        <taxon>Endogonales</taxon>
        <taxon>Endogonaceae</taxon>
        <taxon>Jimgerdemannia</taxon>
    </lineage>
</organism>
<evidence type="ECO:0000313" key="9">
    <source>
        <dbReference type="Proteomes" id="UP000268093"/>
    </source>
</evidence>
<keyword evidence="9" id="KW-1185">Reference proteome</keyword>
<accession>A0A433BJ24</accession>
<reference evidence="8 9" key="1">
    <citation type="journal article" date="2018" name="New Phytol.">
        <title>Phylogenomics of Endogonaceae and evolution of mycorrhizas within Mucoromycota.</title>
        <authorList>
            <person name="Chang Y."/>
            <person name="Desiro A."/>
            <person name="Na H."/>
            <person name="Sandor L."/>
            <person name="Lipzen A."/>
            <person name="Clum A."/>
            <person name="Barry K."/>
            <person name="Grigoriev I.V."/>
            <person name="Martin F.M."/>
            <person name="Stajich J.E."/>
            <person name="Smith M.E."/>
            <person name="Bonito G."/>
            <person name="Spatafora J.W."/>
        </authorList>
    </citation>
    <scope>NUCLEOTIDE SEQUENCE [LARGE SCALE GENOMIC DNA]</scope>
    <source>
        <strain evidence="8 9">GMNB39</strain>
    </source>
</reference>
<evidence type="ECO:0000256" key="3">
    <source>
        <dbReference type="ARBA" id="ARBA00022490"/>
    </source>
</evidence>
<dbReference type="Pfam" id="PF04108">
    <property type="entry name" value="ATG17_like"/>
    <property type="match status" value="1"/>
</dbReference>
<feature type="domain" description="Autophagy protein ATG17-like" evidence="7">
    <location>
        <begin position="20"/>
        <end position="254"/>
    </location>
</feature>
<dbReference type="GO" id="GO:0060090">
    <property type="term" value="F:molecular adaptor activity"/>
    <property type="evidence" value="ECO:0007669"/>
    <property type="project" value="TreeGrafter"/>
</dbReference>
<dbReference type="GO" id="GO:0000422">
    <property type="term" value="P:autophagy of mitochondrion"/>
    <property type="evidence" value="ECO:0007669"/>
    <property type="project" value="TreeGrafter"/>
</dbReference>
<evidence type="ECO:0000256" key="2">
    <source>
        <dbReference type="ARBA" id="ARBA00013806"/>
    </source>
</evidence>
<proteinExistence type="inferred from homology"/>
<comment type="subcellular location">
    <subcellularLocation>
        <location evidence="6">Cytoplasm</location>
    </subcellularLocation>
    <subcellularLocation>
        <location evidence="6">Preautophagosomal structure membrane</location>
        <topology evidence="6">Peripheral membrane protein</topology>
    </subcellularLocation>
</comment>
<evidence type="ECO:0000256" key="1">
    <source>
        <dbReference type="ARBA" id="ARBA00006259"/>
    </source>
</evidence>